<keyword evidence="2" id="KW-0732">Signal</keyword>
<comment type="caution">
    <text evidence="3">The sequence shown here is derived from an EMBL/GenBank/DDBJ whole genome shotgun (WGS) entry which is preliminary data.</text>
</comment>
<feature type="chain" id="PRO_5045566814" evidence="2">
    <location>
        <begin position="34"/>
        <end position="111"/>
    </location>
</feature>
<dbReference type="PROSITE" id="PS51257">
    <property type="entry name" value="PROKAR_LIPOPROTEIN"/>
    <property type="match status" value="1"/>
</dbReference>
<feature type="region of interest" description="Disordered" evidence="1">
    <location>
        <begin position="36"/>
        <end position="111"/>
    </location>
</feature>
<keyword evidence="4" id="KW-1185">Reference proteome</keyword>
<name>A0ABU1GJW9_9GAMM</name>
<evidence type="ECO:0000256" key="1">
    <source>
        <dbReference type="SAM" id="MobiDB-lite"/>
    </source>
</evidence>
<evidence type="ECO:0000256" key="2">
    <source>
        <dbReference type="SAM" id="SignalP"/>
    </source>
</evidence>
<reference evidence="3 4" key="1">
    <citation type="submission" date="2023-04" db="EMBL/GenBank/DDBJ databases">
        <title>A long-awaited taxogenomic arrangement of the family Halomonadaceae.</title>
        <authorList>
            <person name="De La Haba R."/>
            <person name="Chuvochina M."/>
            <person name="Wittouck S."/>
            <person name="Arahal D.R."/>
            <person name="Sanchez-Porro C."/>
            <person name="Hugenholtz P."/>
            <person name="Ventosa A."/>
        </authorList>
    </citation>
    <scope>NUCLEOTIDE SEQUENCE [LARGE SCALE GENOMIC DNA]</scope>
    <source>
        <strain evidence="3 4">DSM 17332</strain>
    </source>
</reference>
<accession>A0ABU1GJW9</accession>
<evidence type="ECO:0000313" key="4">
    <source>
        <dbReference type="Proteomes" id="UP001252270"/>
    </source>
</evidence>
<gene>
    <name evidence="3" type="ORF">QC820_05725</name>
</gene>
<dbReference type="Proteomes" id="UP001252270">
    <property type="component" value="Unassembled WGS sequence"/>
</dbReference>
<protein>
    <submittedName>
        <fullName evidence="3">Uncharacterized protein</fullName>
    </submittedName>
</protein>
<organism evidence="3 4">
    <name type="scientific">Halomonas mongoliensis</name>
    <dbReference type="NCBI Taxonomy" id="321265"/>
    <lineage>
        <taxon>Bacteria</taxon>
        <taxon>Pseudomonadati</taxon>
        <taxon>Pseudomonadota</taxon>
        <taxon>Gammaproteobacteria</taxon>
        <taxon>Oceanospirillales</taxon>
        <taxon>Halomonadaceae</taxon>
        <taxon>Halomonas</taxon>
    </lineage>
</organism>
<feature type="signal peptide" evidence="2">
    <location>
        <begin position="1"/>
        <end position="33"/>
    </location>
</feature>
<dbReference type="RefSeq" id="WP_309636110.1">
    <property type="nucleotide sequence ID" value="NZ_JARWAL010000004.1"/>
</dbReference>
<evidence type="ECO:0000313" key="3">
    <source>
        <dbReference type="EMBL" id="MDR5892309.1"/>
    </source>
</evidence>
<proteinExistence type="predicted"/>
<sequence length="111" mass="11991">MTHQRSDMPMPFGRRLKAMAAIAALSLGSLALAGCGNGDDELPPMEPADPPMEEPAQQAPMEDEPAMGQDPAMNEEPMDPMESQEPMMDEPAMDEPAMDEPAMDEEEPGSF</sequence>
<feature type="compositionally biased region" description="Acidic residues" evidence="1">
    <location>
        <begin position="87"/>
        <end position="111"/>
    </location>
</feature>
<dbReference type="EMBL" id="JARWAL010000004">
    <property type="protein sequence ID" value="MDR5892309.1"/>
    <property type="molecule type" value="Genomic_DNA"/>
</dbReference>